<name>Q4TEM3_TETNG</name>
<protein>
    <submittedName>
        <fullName evidence="9">(spotted green pufferfish) hypothetical protein</fullName>
    </submittedName>
</protein>
<evidence type="ECO:0000256" key="5">
    <source>
        <dbReference type="ARBA" id="ARBA00023136"/>
    </source>
</evidence>
<reference evidence="9" key="2">
    <citation type="submission" date="2004-02" db="EMBL/GenBank/DDBJ databases">
        <authorList>
            <consortium name="Genoscope"/>
            <consortium name="Whitehead Institute Centre for Genome Research"/>
        </authorList>
    </citation>
    <scope>NUCLEOTIDE SEQUENCE</scope>
</reference>
<reference evidence="9" key="1">
    <citation type="journal article" date="2004" name="Nature">
        <title>Genome duplication in the teleost fish Tetraodon nigroviridis reveals the early vertebrate proto-karyotype.</title>
        <authorList>
            <person name="Jaillon O."/>
            <person name="Aury J.-M."/>
            <person name="Brunet F."/>
            <person name="Petit J.-L."/>
            <person name="Stange-Thomann N."/>
            <person name="Mauceli E."/>
            <person name="Bouneau L."/>
            <person name="Fischer C."/>
            <person name="Ozouf-Costaz C."/>
            <person name="Bernot A."/>
            <person name="Nicaud S."/>
            <person name="Jaffe D."/>
            <person name="Fisher S."/>
            <person name="Lutfalla G."/>
            <person name="Dossat C."/>
            <person name="Segurens B."/>
            <person name="Dasilva C."/>
            <person name="Salanoubat M."/>
            <person name="Levy M."/>
            <person name="Boudet N."/>
            <person name="Castellano S."/>
            <person name="Anthouard V."/>
            <person name="Jubin C."/>
            <person name="Castelli V."/>
            <person name="Katinka M."/>
            <person name="Vacherie B."/>
            <person name="Biemont C."/>
            <person name="Skalli Z."/>
            <person name="Cattolico L."/>
            <person name="Poulain J."/>
            <person name="De Berardinis V."/>
            <person name="Cruaud C."/>
            <person name="Duprat S."/>
            <person name="Brottier P."/>
            <person name="Coutanceau J.-P."/>
            <person name="Gouzy J."/>
            <person name="Parra G."/>
            <person name="Lardier G."/>
            <person name="Chapple C."/>
            <person name="McKernan K.J."/>
            <person name="McEwan P."/>
            <person name="Bosak S."/>
            <person name="Kellis M."/>
            <person name="Volff J.-N."/>
            <person name="Guigo R."/>
            <person name="Zody M.C."/>
            <person name="Mesirov J."/>
            <person name="Lindblad-Toh K."/>
            <person name="Birren B."/>
            <person name="Nusbaum C."/>
            <person name="Kahn D."/>
            <person name="Robinson-Rechavi M."/>
            <person name="Laudet V."/>
            <person name="Schachter V."/>
            <person name="Quetier F."/>
            <person name="Saurin W."/>
            <person name="Scarpelli C."/>
            <person name="Wincker P."/>
            <person name="Lander E.S."/>
            <person name="Weissenbach J."/>
            <person name="Roest Crollius H."/>
        </authorList>
    </citation>
    <scope>NUCLEOTIDE SEQUENCE [LARGE SCALE GENOMIC DNA]</scope>
</reference>
<comment type="caution">
    <text evidence="9">The sequence shown here is derived from an EMBL/GenBank/DDBJ whole genome shotgun (WGS) entry which is preliminary data.</text>
</comment>
<evidence type="ECO:0000313" key="9">
    <source>
        <dbReference type="EMBL" id="CAF88659.1"/>
    </source>
</evidence>
<feature type="domain" description="PH" evidence="8">
    <location>
        <begin position="1"/>
        <end position="25"/>
    </location>
</feature>
<accession>Q4TEM3</accession>
<dbReference type="GO" id="GO:0005634">
    <property type="term" value="C:nucleus"/>
    <property type="evidence" value="ECO:0007669"/>
    <property type="project" value="UniProtKB-SubCell"/>
</dbReference>
<dbReference type="KEGG" id="tng:GSTEN00002173G001"/>
<dbReference type="EMBL" id="CAAE01005254">
    <property type="protein sequence ID" value="CAF88659.1"/>
    <property type="molecule type" value="Genomic_DNA"/>
</dbReference>
<dbReference type="PROSITE" id="PS50003">
    <property type="entry name" value="PH_DOMAIN"/>
    <property type="match status" value="1"/>
</dbReference>
<evidence type="ECO:0000256" key="1">
    <source>
        <dbReference type="ARBA" id="ARBA00004123"/>
    </source>
</evidence>
<comment type="subcellular location">
    <subcellularLocation>
        <location evidence="3">Cytoplasm</location>
    </subcellularLocation>
    <subcellularLocation>
        <location evidence="2">Membrane</location>
    </subcellularLocation>
    <subcellularLocation>
        <location evidence="1">Nucleus</location>
    </subcellularLocation>
</comment>
<evidence type="ECO:0000256" key="2">
    <source>
        <dbReference type="ARBA" id="ARBA00004370"/>
    </source>
</evidence>
<keyword evidence="6" id="KW-0539">Nucleus</keyword>
<dbReference type="GO" id="GO:0036195">
    <property type="term" value="C:muscle cell projection membrane"/>
    <property type="evidence" value="ECO:0007669"/>
    <property type="project" value="TreeGrafter"/>
</dbReference>
<evidence type="ECO:0000256" key="3">
    <source>
        <dbReference type="ARBA" id="ARBA00004496"/>
    </source>
</evidence>
<evidence type="ECO:0000256" key="7">
    <source>
        <dbReference type="SAM" id="MobiDB-lite"/>
    </source>
</evidence>
<dbReference type="AlphaFoldDB" id="Q4TEM3"/>
<evidence type="ECO:0000256" key="6">
    <source>
        <dbReference type="ARBA" id="ARBA00023242"/>
    </source>
</evidence>
<dbReference type="GO" id="GO:1901739">
    <property type="term" value="P:regulation of myoblast fusion"/>
    <property type="evidence" value="ECO:0007669"/>
    <property type="project" value="TreeGrafter"/>
</dbReference>
<feature type="region of interest" description="Disordered" evidence="7">
    <location>
        <begin position="130"/>
        <end position="180"/>
    </location>
</feature>
<feature type="non-terminal residue" evidence="9">
    <location>
        <position position="1"/>
    </location>
</feature>
<organism evidence="9">
    <name type="scientific">Tetraodon nigroviridis</name>
    <name type="common">Spotted green pufferfish</name>
    <name type="synonym">Chelonodon nigroviridis</name>
    <dbReference type="NCBI Taxonomy" id="99883"/>
    <lineage>
        <taxon>Eukaryota</taxon>
        <taxon>Metazoa</taxon>
        <taxon>Chordata</taxon>
        <taxon>Craniata</taxon>
        <taxon>Vertebrata</taxon>
        <taxon>Euteleostomi</taxon>
        <taxon>Actinopterygii</taxon>
        <taxon>Neopterygii</taxon>
        <taxon>Teleostei</taxon>
        <taxon>Neoteleostei</taxon>
        <taxon>Acanthomorphata</taxon>
        <taxon>Eupercaria</taxon>
        <taxon>Tetraodontiformes</taxon>
        <taxon>Tetradontoidea</taxon>
        <taxon>Tetraodontidae</taxon>
        <taxon>Tetraodon</taxon>
    </lineage>
</organism>
<feature type="region of interest" description="Disordered" evidence="7">
    <location>
        <begin position="192"/>
        <end position="221"/>
    </location>
</feature>
<dbReference type="InterPro" id="IPR043448">
    <property type="entry name" value="PKHO1/2"/>
</dbReference>
<dbReference type="OrthoDB" id="6358316at2759"/>
<dbReference type="PANTHER" id="PTHR15871">
    <property type="entry name" value="PH DOMAIN-CONTAINING PROTEIN"/>
    <property type="match status" value="1"/>
</dbReference>
<gene>
    <name evidence="9" type="ORF">GSTENG00002173001</name>
</gene>
<evidence type="ECO:0000256" key="4">
    <source>
        <dbReference type="ARBA" id="ARBA00022490"/>
    </source>
</evidence>
<proteinExistence type="predicted"/>
<keyword evidence="4" id="KW-0963">Cytoplasm</keyword>
<dbReference type="GO" id="GO:0032587">
    <property type="term" value="C:ruffle membrane"/>
    <property type="evidence" value="ECO:0007669"/>
    <property type="project" value="TreeGrafter"/>
</dbReference>
<evidence type="ECO:0000259" key="8">
    <source>
        <dbReference type="PROSITE" id="PS50003"/>
    </source>
</evidence>
<keyword evidence="5" id="KW-0472">Membrane</keyword>
<dbReference type="InterPro" id="IPR001849">
    <property type="entry name" value="PH_domain"/>
</dbReference>
<dbReference type="PANTHER" id="PTHR15871:SF1">
    <property type="entry name" value="PLECKSTRIN HOMOLOGY DOMAIN-CONTAINING FAMILY O MEMBER 1"/>
    <property type="match status" value="1"/>
</dbReference>
<sequence>PHLLFLAVSPEEKESWISALNVAITRAKNRAFDEVTVEEDGVLAHPTRERARIPQGRRLPTRGHLLAVVAPPPPQEPRGARPSASTSSHGMLTLDLVAEEEGGAQDDDLGSWERELRQRADTDVSKLRVSFQGAQAEDGQPAPGQRALLGQEPPPGGGQGPQEAPASGRTGCSAPTAGPRQLPAVLLQVLQAQSRTPQPGKRFPAQARSRCASMDEVLSSR</sequence>
<dbReference type="GO" id="GO:0005737">
    <property type="term" value="C:cytoplasm"/>
    <property type="evidence" value="ECO:0007669"/>
    <property type="project" value="UniProtKB-SubCell"/>
</dbReference>
<dbReference type="SUPFAM" id="SSF50729">
    <property type="entry name" value="PH domain-like"/>
    <property type="match status" value="1"/>
</dbReference>